<dbReference type="PATRIC" id="fig|866895.3.peg.997"/>
<dbReference type="RefSeq" id="WP_014642253.1">
    <property type="nucleotide sequence ID" value="NC_017668.1"/>
</dbReference>
<protein>
    <recommendedName>
        <fullName evidence="3">Coenzyme PQQ synthesis protein D (PqqD)</fullName>
    </recommendedName>
</protein>
<evidence type="ECO:0000313" key="2">
    <source>
        <dbReference type="Proteomes" id="UP000007397"/>
    </source>
</evidence>
<gene>
    <name evidence="1" type="ordered locus">HBHAL_1989</name>
</gene>
<dbReference type="STRING" id="866895.HBHAL_1989"/>
<dbReference type="Proteomes" id="UP000007397">
    <property type="component" value="Chromosome"/>
</dbReference>
<dbReference type="KEGG" id="hhd:HBHAL_1989"/>
<dbReference type="EMBL" id="HE717023">
    <property type="protein sequence ID" value="CCG44350.1"/>
    <property type="molecule type" value="Genomic_DNA"/>
</dbReference>
<reference evidence="1 2" key="1">
    <citation type="journal article" date="2013" name="Environ. Microbiol.">
        <title>Chloride and organic osmolytes: a hybrid strategy to cope with elevated salinities by the moderately halophilic, chloride-dependent bacterium Halobacillus halophilus.</title>
        <authorList>
            <person name="Saum S.H."/>
            <person name="Pfeiffer F."/>
            <person name="Palm P."/>
            <person name="Rampp M."/>
            <person name="Schuster S.C."/>
            <person name="Muller V."/>
            <person name="Oesterhelt D."/>
        </authorList>
    </citation>
    <scope>NUCLEOTIDE SEQUENCE [LARGE SCALE GENOMIC DNA]</scope>
    <source>
        <strain evidence="2">ATCC 35676 / DSM 2266 / JCM 20832 / KCTC 3685 / LMG 17431 / NBRC 102448 / NCIMB 2269</strain>
    </source>
</reference>
<dbReference type="AlphaFoldDB" id="I0JJN1"/>
<dbReference type="InterPro" id="IPR041881">
    <property type="entry name" value="PqqD_sf"/>
</dbReference>
<dbReference type="InterPro" id="IPR008792">
    <property type="entry name" value="PQQD"/>
</dbReference>
<proteinExistence type="predicted"/>
<keyword evidence="2" id="KW-1185">Reference proteome</keyword>
<dbReference type="Gene3D" id="1.10.10.1150">
    <property type="entry name" value="Coenzyme PQQ synthesis protein D (PqqD)"/>
    <property type="match status" value="1"/>
</dbReference>
<accession>I0JJN1</accession>
<evidence type="ECO:0008006" key="3">
    <source>
        <dbReference type="Google" id="ProtNLM"/>
    </source>
</evidence>
<dbReference type="Pfam" id="PF05402">
    <property type="entry name" value="PqqD"/>
    <property type="match status" value="1"/>
</dbReference>
<name>I0JJN1_HALH3</name>
<evidence type="ECO:0000313" key="1">
    <source>
        <dbReference type="EMBL" id="CCG44350.1"/>
    </source>
</evidence>
<dbReference type="HOGENOM" id="CLU_159325_3_1_9"/>
<sequence length="88" mass="10248">MNLYKRKEFHEVMQVDNEWIILNLEDYTATTVNEVGNFCWNELATSHSSEEIVSKVKQQYDIDEDQIEKDIALFLANLHQCGLVENVG</sequence>
<organism evidence="1 2">
    <name type="scientific">Halobacillus halophilus (strain ATCC 35676 / DSM 2266 / JCM 20832 / KCTC 3685 / LMG 17431 / NBRC 102448 / NCIMB 2269)</name>
    <name type="common">Sporosarcina halophila</name>
    <dbReference type="NCBI Taxonomy" id="866895"/>
    <lineage>
        <taxon>Bacteria</taxon>
        <taxon>Bacillati</taxon>
        <taxon>Bacillota</taxon>
        <taxon>Bacilli</taxon>
        <taxon>Bacillales</taxon>
        <taxon>Bacillaceae</taxon>
        <taxon>Halobacillus</taxon>
    </lineage>
</organism>